<evidence type="ECO:0000313" key="12">
    <source>
        <dbReference type="EMBL" id="KKS96120.1"/>
    </source>
</evidence>
<keyword evidence="3 12" id="KW-0378">Hydrolase</keyword>
<keyword evidence="6" id="KW-0961">Cell wall biogenesis/degradation</keyword>
<dbReference type="Gene3D" id="3.40.710.10">
    <property type="entry name" value="DD-peptidase/beta-lactamase superfamily"/>
    <property type="match status" value="1"/>
</dbReference>
<evidence type="ECO:0000256" key="2">
    <source>
        <dbReference type="ARBA" id="ARBA00022729"/>
    </source>
</evidence>
<protein>
    <submittedName>
        <fullName evidence="12">D-alanyl-D-alanine carboxypeptidase</fullName>
        <ecNumber evidence="12">3.4.16.4</ecNumber>
    </submittedName>
</protein>
<organism evidence="12 13">
    <name type="scientific">Candidatus Gottesmanbacteria bacterium GW2011_GWA2_43_14</name>
    <dbReference type="NCBI Taxonomy" id="1618443"/>
    <lineage>
        <taxon>Bacteria</taxon>
        <taxon>Candidatus Gottesmaniibacteriota</taxon>
    </lineage>
</organism>
<evidence type="ECO:0000259" key="11">
    <source>
        <dbReference type="Pfam" id="PF00768"/>
    </source>
</evidence>
<evidence type="ECO:0000256" key="8">
    <source>
        <dbReference type="PIRSR" id="PIRSR618044-2"/>
    </source>
</evidence>
<feature type="domain" description="Peptidase S11 D-alanyl-D-alanine carboxypeptidase A N-terminal" evidence="11">
    <location>
        <begin position="77"/>
        <end position="295"/>
    </location>
</feature>
<keyword evidence="4" id="KW-0133">Cell shape</keyword>
<keyword evidence="10" id="KW-1133">Transmembrane helix</keyword>
<dbReference type="GO" id="GO:0006508">
    <property type="term" value="P:proteolysis"/>
    <property type="evidence" value="ECO:0007669"/>
    <property type="project" value="InterPro"/>
</dbReference>
<dbReference type="GO" id="GO:0009252">
    <property type="term" value="P:peptidoglycan biosynthetic process"/>
    <property type="evidence" value="ECO:0007669"/>
    <property type="project" value="UniProtKB-KW"/>
</dbReference>
<evidence type="ECO:0000313" key="13">
    <source>
        <dbReference type="Proteomes" id="UP000034894"/>
    </source>
</evidence>
<feature type="binding site" evidence="8">
    <location>
        <position position="267"/>
    </location>
    <ligand>
        <name>substrate</name>
    </ligand>
</feature>
<dbReference type="GO" id="GO:0008360">
    <property type="term" value="P:regulation of cell shape"/>
    <property type="evidence" value="ECO:0007669"/>
    <property type="project" value="UniProtKB-KW"/>
</dbReference>
<dbReference type="EC" id="3.4.16.4" evidence="12"/>
<comment type="caution">
    <text evidence="12">The sequence shown here is derived from an EMBL/GenBank/DDBJ whole genome shotgun (WGS) entry which is preliminary data.</text>
</comment>
<dbReference type="PRINTS" id="PR00725">
    <property type="entry name" value="DADACBPTASE1"/>
</dbReference>
<keyword evidence="5" id="KW-0573">Peptidoglycan synthesis</keyword>
<sequence>MVKKKLPRVKFSSAILIKILQIGLFTLTLSLMPAPNKYFKAVPVTVESYQKEEPLVPERLSEPPPVPVKVPNAIDLSLTAQGVLVKDLESGVVMYAKNEKQTLFPASTTKIMTALVILDKFALDDVLSVKTVITSGRIMNLTSGEELTVEALLYGTLVHSANDAAYTLAENYPGGYDAFIDAMNRKAVELNLTDTHFTNPVGFDDANHYSTAEDLAKLAGYALDNKVIAKIVATRGITVSDVSYLYFHDLKNVNILLGRIAGLSGVKTGFTENAGEILISEVKKNGHSVLFVVLKSADRFGETVQLIDWVFNNFNWVSLAQITPGI</sequence>
<dbReference type="PANTHER" id="PTHR21581">
    <property type="entry name" value="D-ALANYL-D-ALANINE CARBOXYPEPTIDASE"/>
    <property type="match status" value="1"/>
</dbReference>
<dbReference type="EMBL" id="LCFP01000012">
    <property type="protein sequence ID" value="KKS96120.1"/>
    <property type="molecule type" value="Genomic_DNA"/>
</dbReference>
<keyword evidence="10" id="KW-0812">Transmembrane</keyword>
<evidence type="ECO:0000256" key="9">
    <source>
        <dbReference type="RuleBase" id="RU004016"/>
    </source>
</evidence>
<dbReference type="InterPro" id="IPR001967">
    <property type="entry name" value="Peptidase_S11_N"/>
</dbReference>
<dbReference type="GO" id="GO:0071555">
    <property type="term" value="P:cell wall organization"/>
    <property type="evidence" value="ECO:0007669"/>
    <property type="project" value="UniProtKB-KW"/>
</dbReference>
<evidence type="ECO:0000256" key="6">
    <source>
        <dbReference type="ARBA" id="ARBA00023316"/>
    </source>
</evidence>
<comment type="similarity">
    <text evidence="1 9">Belongs to the peptidase S11 family.</text>
</comment>
<evidence type="ECO:0000256" key="3">
    <source>
        <dbReference type="ARBA" id="ARBA00022801"/>
    </source>
</evidence>
<gene>
    <name evidence="12" type="primary">dacB</name>
    <name evidence="12" type="ORF">UV73_C0012G0148</name>
</gene>
<dbReference type="PANTHER" id="PTHR21581:SF33">
    <property type="entry name" value="D-ALANYL-D-ALANINE CARBOXYPEPTIDASE DACB"/>
    <property type="match status" value="1"/>
</dbReference>
<evidence type="ECO:0000256" key="1">
    <source>
        <dbReference type="ARBA" id="ARBA00007164"/>
    </source>
</evidence>
<dbReference type="PATRIC" id="fig|1618443.3.peg.1473"/>
<keyword evidence="2" id="KW-0732">Signal</keyword>
<dbReference type="STRING" id="1618443.UV73_C0012G0148"/>
<dbReference type="InterPro" id="IPR018044">
    <property type="entry name" value="Peptidase_S11"/>
</dbReference>
<dbReference type="AlphaFoldDB" id="A0A0G1DE25"/>
<accession>A0A0G1DE25</accession>
<keyword evidence="12" id="KW-0645">Protease</keyword>
<proteinExistence type="inferred from homology"/>
<feature type="active site" description="Acyl-ester intermediate" evidence="7">
    <location>
        <position position="107"/>
    </location>
</feature>
<feature type="active site" description="Proton acceptor" evidence="7">
    <location>
        <position position="110"/>
    </location>
</feature>
<dbReference type="SUPFAM" id="SSF56601">
    <property type="entry name" value="beta-lactamase/transpeptidase-like"/>
    <property type="match status" value="1"/>
</dbReference>
<reference evidence="12 13" key="1">
    <citation type="journal article" date="2015" name="Nature">
        <title>rRNA introns, odd ribosomes, and small enigmatic genomes across a large radiation of phyla.</title>
        <authorList>
            <person name="Brown C.T."/>
            <person name="Hug L.A."/>
            <person name="Thomas B.C."/>
            <person name="Sharon I."/>
            <person name="Castelle C.J."/>
            <person name="Singh A."/>
            <person name="Wilkins M.J."/>
            <person name="Williams K.H."/>
            <person name="Banfield J.F."/>
        </authorList>
    </citation>
    <scope>NUCLEOTIDE SEQUENCE [LARGE SCALE GENOMIC DNA]</scope>
</reference>
<keyword evidence="12" id="KW-0121">Carboxypeptidase</keyword>
<keyword evidence="10" id="KW-0472">Membrane</keyword>
<feature type="transmembrane region" description="Helical" evidence="10">
    <location>
        <begin position="12"/>
        <end position="32"/>
    </location>
</feature>
<dbReference type="GO" id="GO:0009002">
    <property type="term" value="F:serine-type D-Ala-D-Ala carboxypeptidase activity"/>
    <property type="evidence" value="ECO:0007669"/>
    <property type="project" value="UniProtKB-EC"/>
</dbReference>
<evidence type="ECO:0000256" key="10">
    <source>
        <dbReference type="SAM" id="Phobius"/>
    </source>
</evidence>
<dbReference type="InterPro" id="IPR012338">
    <property type="entry name" value="Beta-lactam/transpept-like"/>
</dbReference>
<feature type="active site" evidence="7">
    <location>
        <position position="160"/>
    </location>
</feature>
<name>A0A0G1DE25_9BACT</name>
<evidence type="ECO:0000256" key="7">
    <source>
        <dbReference type="PIRSR" id="PIRSR618044-1"/>
    </source>
</evidence>
<dbReference type="Proteomes" id="UP000034894">
    <property type="component" value="Unassembled WGS sequence"/>
</dbReference>
<evidence type="ECO:0000256" key="4">
    <source>
        <dbReference type="ARBA" id="ARBA00022960"/>
    </source>
</evidence>
<dbReference type="Pfam" id="PF00768">
    <property type="entry name" value="Peptidase_S11"/>
    <property type="match status" value="1"/>
</dbReference>
<evidence type="ECO:0000256" key="5">
    <source>
        <dbReference type="ARBA" id="ARBA00022984"/>
    </source>
</evidence>